<name>A0A0R1H7H2_9LACO</name>
<evidence type="ECO:0000259" key="1">
    <source>
        <dbReference type="Pfam" id="PF09851"/>
    </source>
</evidence>
<keyword evidence="4" id="KW-1185">Reference proteome</keyword>
<dbReference type="EMBL" id="AZDA01000032">
    <property type="protein sequence ID" value="KRK39908.1"/>
    <property type="molecule type" value="Genomic_DNA"/>
</dbReference>
<sequence length="368" mass="39976">MGLIKAFSGAINGTLADQWKDVITAAAFDEHTVIVPGVNIRTNHGRGSNFKASTGIITVGSKIYVPENTAMFIFDQGGIETVVTEAGGYEYSGGQETIFAGGSLGDVFDQTMTRVEFGGQPNEYKYVAFINLREIRGIKFGTRGPQPYHDKFYDVDLEVLSYGNLSIRITNPITFVKNFIPANTSYYSFDDREAKSQLLSEFLQSFGVVLNSLSSEYRISELPAQGATIAARLMALQTQTGNWQNRFGIVIEAVGIESIQFSDESRALVKQFSSNRMDVNAYSGVSDHASNIAAQQKMAKGIQNNGLGDGAGALLGVNLTQDLLGEKKSAALDLDQQIELVQKLKALLDSGILTEAEFTAKKKEIMGL</sequence>
<dbReference type="InterPro" id="IPR033880">
    <property type="entry name" value="SPFH_YdjI"/>
</dbReference>
<dbReference type="Proteomes" id="UP000051461">
    <property type="component" value="Unassembled WGS sequence"/>
</dbReference>
<dbReference type="OrthoDB" id="9764015at2"/>
<evidence type="ECO:0008006" key="5">
    <source>
        <dbReference type="Google" id="ProtNLM"/>
    </source>
</evidence>
<dbReference type="PATRIC" id="fig|1423726.3.peg.2238"/>
<gene>
    <name evidence="3" type="ORF">FC07_GL002155</name>
</gene>
<organism evidence="3 4">
    <name type="scientific">Loigolactobacillus bifermentans DSM 20003</name>
    <dbReference type="NCBI Taxonomy" id="1423726"/>
    <lineage>
        <taxon>Bacteria</taxon>
        <taxon>Bacillati</taxon>
        <taxon>Bacillota</taxon>
        <taxon>Bacilli</taxon>
        <taxon>Lactobacillales</taxon>
        <taxon>Lactobacillaceae</taxon>
        <taxon>Loigolactobacillus</taxon>
    </lineage>
</organism>
<dbReference type="RefSeq" id="WP_057904042.1">
    <property type="nucleotide sequence ID" value="NZ_AZDA01000032.1"/>
</dbReference>
<feature type="domain" description="SPFH" evidence="2">
    <location>
        <begin position="126"/>
        <end position="273"/>
    </location>
</feature>
<proteinExistence type="predicted"/>
<evidence type="ECO:0000313" key="3">
    <source>
        <dbReference type="EMBL" id="KRK39908.1"/>
    </source>
</evidence>
<comment type="caution">
    <text evidence="3">The sequence shown here is derived from an EMBL/GenBank/DDBJ whole genome shotgun (WGS) entry which is preliminary data.</text>
</comment>
<dbReference type="InterPro" id="IPR018649">
    <property type="entry name" value="SHOCT"/>
</dbReference>
<accession>A0A0R1H7H2</accession>
<dbReference type="CDD" id="cd03408">
    <property type="entry name" value="SPFH_like_u1"/>
    <property type="match status" value="1"/>
</dbReference>
<reference evidence="3 4" key="1">
    <citation type="journal article" date="2015" name="Genome Announc.">
        <title>Expanding the biotechnology potential of lactobacilli through comparative genomics of 213 strains and associated genera.</title>
        <authorList>
            <person name="Sun Z."/>
            <person name="Harris H.M."/>
            <person name="McCann A."/>
            <person name="Guo C."/>
            <person name="Argimon S."/>
            <person name="Zhang W."/>
            <person name="Yang X."/>
            <person name="Jeffery I.B."/>
            <person name="Cooney J.C."/>
            <person name="Kagawa T.F."/>
            <person name="Liu W."/>
            <person name="Song Y."/>
            <person name="Salvetti E."/>
            <person name="Wrobel A."/>
            <person name="Rasinkangas P."/>
            <person name="Parkhill J."/>
            <person name="Rea M.C."/>
            <person name="O'Sullivan O."/>
            <person name="Ritari J."/>
            <person name="Douillard F.P."/>
            <person name="Paul Ross R."/>
            <person name="Yang R."/>
            <person name="Briner A.E."/>
            <person name="Felis G.E."/>
            <person name="de Vos W.M."/>
            <person name="Barrangou R."/>
            <person name="Klaenhammer T.R."/>
            <person name="Caufield P.W."/>
            <person name="Cui Y."/>
            <person name="Zhang H."/>
            <person name="O'Toole P.W."/>
        </authorList>
    </citation>
    <scope>NUCLEOTIDE SEQUENCE [LARGE SCALE GENOMIC DNA]</scope>
    <source>
        <strain evidence="3 4">DSM 20003</strain>
    </source>
</reference>
<dbReference type="Pfam" id="PF13421">
    <property type="entry name" value="Band_7_1"/>
    <property type="match status" value="1"/>
</dbReference>
<feature type="domain" description="SHOCT" evidence="1">
    <location>
        <begin position="342"/>
        <end position="366"/>
    </location>
</feature>
<dbReference type="AlphaFoldDB" id="A0A0R1H7H2"/>
<evidence type="ECO:0000313" key="4">
    <source>
        <dbReference type="Proteomes" id="UP000051461"/>
    </source>
</evidence>
<evidence type="ECO:0000259" key="2">
    <source>
        <dbReference type="Pfam" id="PF13421"/>
    </source>
</evidence>
<dbReference type="Pfam" id="PF09851">
    <property type="entry name" value="SHOCT"/>
    <property type="match status" value="1"/>
</dbReference>
<protein>
    <recommendedName>
        <fullName evidence="5">Virion core protein</fullName>
    </recommendedName>
</protein>